<evidence type="ECO:0000313" key="2">
    <source>
        <dbReference type="EMBL" id="KAH6884133.1"/>
    </source>
</evidence>
<dbReference type="Proteomes" id="UP000777438">
    <property type="component" value="Unassembled WGS sequence"/>
</dbReference>
<feature type="compositionally biased region" description="Basic residues" evidence="1">
    <location>
        <begin position="303"/>
        <end position="312"/>
    </location>
</feature>
<evidence type="ECO:0000256" key="1">
    <source>
        <dbReference type="SAM" id="MobiDB-lite"/>
    </source>
</evidence>
<dbReference type="OrthoDB" id="3350591at2759"/>
<evidence type="ECO:0000313" key="3">
    <source>
        <dbReference type="Proteomes" id="UP000777438"/>
    </source>
</evidence>
<dbReference type="InterPro" id="IPR022085">
    <property type="entry name" value="OpdG"/>
</dbReference>
<reference evidence="2 3" key="1">
    <citation type="journal article" date="2021" name="Nat. Commun.">
        <title>Genetic determinants of endophytism in the Arabidopsis root mycobiome.</title>
        <authorList>
            <person name="Mesny F."/>
            <person name="Miyauchi S."/>
            <person name="Thiergart T."/>
            <person name="Pickel B."/>
            <person name="Atanasova L."/>
            <person name="Karlsson M."/>
            <person name="Huettel B."/>
            <person name="Barry K.W."/>
            <person name="Haridas S."/>
            <person name="Chen C."/>
            <person name="Bauer D."/>
            <person name="Andreopoulos W."/>
            <person name="Pangilinan J."/>
            <person name="LaButti K."/>
            <person name="Riley R."/>
            <person name="Lipzen A."/>
            <person name="Clum A."/>
            <person name="Drula E."/>
            <person name="Henrissat B."/>
            <person name="Kohler A."/>
            <person name="Grigoriev I.V."/>
            <person name="Martin F.M."/>
            <person name="Hacquard S."/>
        </authorList>
    </citation>
    <scope>NUCLEOTIDE SEQUENCE [LARGE SCALE GENOMIC DNA]</scope>
    <source>
        <strain evidence="2 3">MPI-CAGE-CH-0241</strain>
    </source>
</reference>
<gene>
    <name evidence="2" type="ORF">B0T10DRAFT_493670</name>
</gene>
<accession>A0A9P8VY91</accession>
<keyword evidence="3" id="KW-1185">Reference proteome</keyword>
<dbReference type="AlphaFoldDB" id="A0A9P8VY91"/>
<protein>
    <submittedName>
        <fullName evidence="2">Uncharacterized protein</fullName>
    </submittedName>
</protein>
<dbReference type="InterPro" id="IPR053204">
    <property type="entry name" value="Oxopyrrolidines_Biosynth-assoc"/>
</dbReference>
<feature type="region of interest" description="Disordered" evidence="1">
    <location>
        <begin position="294"/>
        <end position="334"/>
    </location>
</feature>
<comment type="caution">
    <text evidence="2">The sequence shown here is derived from an EMBL/GenBank/DDBJ whole genome shotgun (WGS) entry which is preliminary data.</text>
</comment>
<sequence length="334" mass="39445">MTAEFAFFPLNPALDVEARIPTIEQVADTDMSRSTWRIISDGLLSDEDPSQKASKITNNLRLLILDDLPYPDWDDIWWILVKSFCAIPPDHPWQTTLLEVVEEFSHLDKTQTGDKNKSNEYIIWRELPKFDVAVYEMFAYDPNDFNYYDEFRPDVADRWKNYTSFVARIGKNKACNWGDLPIWQLRTDLENDFPSKEETPYRAAMIELRIWTATEWILHHGKTIHRLMRWDGPLDKDDNKTFRLGPLLEGVEAYSLGRWNFWKERLRTLAGQLGDLGVDSAMAERISQTLERMDELEEDFEKQKKRKTRRKAKAEARSQAQRRAQRHSRRQGRK</sequence>
<dbReference type="Pfam" id="PF12311">
    <property type="entry name" value="DUF3632"/>
    <property type="match status" value="1"/>
</dbReference>
<organism evidence="2 3">
    <name type="scientific">Thelonectria olida</name>
    <dbReference type="NCBI Taxonomy" id="1576542"/>
    <lineage>
        <taxon>Eukaryota</taxon>
        <taxon>Fungi</taxon>
        <taxon>Dikarya</taxon>
        <taxon>Ascomycota</taxon>
        <taxon>Pezizomycotina</taxon>
        <taxon>Sordariomycetes</taxon>
        <taxon>Hypocreomycetidae</taxon>
        <taxon>Hypocreales</taxon>
        <taxon>Nectriaceae</taxon>
        <taxon>Thelonectria</taxon>
    </lineage>
</organism>
<name>A0A9P8VY91_9HYPO</name>
<dbReference type="EMBL" id="JAGPYM010000021">
    <property type="protein sequence ID" value="KAH6884133.1"/>
    <property type="molecule type" value="Genomic_DNA"/>
</dbReference>
<dbReference type="PANTHER" id="PTHR38797">
    <property type="entry name" value="NUCLEAR PORE COMPLEX PROTEIN NUP85-RELATED"/>
    <property type="match status" value="1"/>
</dbReference>
<dbReference type="PANTHER" id="PTHR38797:SF4">
    <property type="entry name" value="NUCLEAR PORE COMPLEX PROTEIN NUP85"/>
    <property type="match status" value="1"/>
</dbReference>
<feature type="compositionally biased region" description="Basic residues" evidence="1">
    <location>
        <begin position="323"/>
        <end position="334"/>
    </location>
</feature>
<proteinExistence type="predicted"/>